<organism evidence="2 3">
    <name type="scientific">Paenibacillus anseongense</name>
    <dbReference type="NCBI Taxonomy" id="2682845"/>
    <lineage>
        <taxon>Bacteria</taxon>
        <taxon>Bacillati</taxon>
        <taxon>Bacillota</taxon>
        <taxon>Bacilli</taxon>
        <taxon>Bacillales</taxon>
        <taxon>Paenibacillaceae</taxon>
        <taxon>Paenibacillus</taxon>
    </lineage>
</organism>
<evidence type="ECO:0000259" key="1">
    <source>
        <dbReference type="PROSITE" id="PS51186"/>
    </source>
</evidence>
<dbReference type="InterPro" id="IPR000182">
    <property type="entry name" value="GNAT_dom"/>
</dbReference>
<evidence type="ECO:0000313" key="2">
    <source>
        <dbReference type="EMBL" id="MVQ39954.1"/>
    </source>
</evidence>
<reference evidence="2 3" key="1">
    <citation type="submission" date="2019-12" db="EMBL/GenBank/DDBJ databases">
        <authorList>
            <person name="Huq M.A."/>
        </authorList>
    </citation>
    <scope>NUCLEOTIDE SEQUENCE [LARGE SCALE GENOMIC DNA]</scope>
    <source>
        <strain evidence="2 3">MAH-34</strain>
    </source>
</reference>
<keyword evidence="3" id="KW-1185">Reference proteome</keyword>
<evidence type="ECO:0000313" key="3">
    <source>
        <dbReference type="Proteomes" id="UP000467637"/>
    </source>
</evidence>
<dbReference type="Proteomes" id="UP000467637">
    <property type="component" value="Unassembled WGS sequence"/>
</dbReference>
<dbReference type="PROSITE" id="PS51186">
    <property type="entry name" value="GNAT"/>
    <property type="match status" value="1"/>
</dbReference>
<comment type="caution">
    <text evidence="2">The sequence shown here is derived from an EMBL/GenBank/DDBJ whole genome shotgun (WGS) entry which is preliminary data.</text>
</comment>
<dbReference type="CDD" id="cd04301">
    <property type="entry name" value="NAT_SF"/>
    <property type="match status" value="1"/>
</dbReference>
<dbReference type="SUPFAM" id="SSF55729">
    <property type="entry name" value="Acyl-CoA N-acyltransferases (Nat)"/>
    <property type="match status" value="1"/>
</dbReference>
<sequence>MYIRVLEEFDARLYQELRLKALKLSPEAFGSTYEREVQLTLDTFVERIKPMDGKFVLGAFDENGSLVGSVRFVRDTGMKSNHKGNVYGMYVAPEAGGQGLGKKLMLELIRRASSYEGMEQINLIVLSDNVIAKKLYKSLGFEIYGIEHKALKYNGQYFDEDLMVLYI</sequence>
<dbReference type="EMBL" id="WSEM01000039">
    <property type="protein sequence ID" value="MVQ39954.1"/>
    <property type="molecule type" value="Genomic_DNA"/>
</dbReference>
<proteinExistence type="predicted"/>
<name>A0ABW9UIG9_9BACL</name>
<dbReference type="Pfam" id="PF13420">
    <property type="entry name" value="Acetyltransf_4"/>
    <property type="match status" value="1"/>
</dbReference>
<feature type="domain" description="N-acetyltransferase" evidence="1">
    <location>
        <begin position="1"/>
        <end position="167"/>
    </location>
</feature>
<protein>
    <submittedName>
        <fullName evidence="2">GNAT family N-acetyltransferase</fullName>
    </submittedName>
</protein>
<dbReference type="RefSeq" id="WP_157326254.1">
    <property type="nucleotide sequence ID" value="NZ_WSEM01000039.1"/>
</dbReference>
<dbReference type="Gene3D" id="3.40.630.30">
    <property type="match status" value="1"/>
</dbReference>
<accession>A0ABW9UIG9</accession>
<dbReference type="PANTHER" id="PTHR43617">
    <property type="entry name" value="L-AMINO ACID N-ACETYLTRANSFERASE"/>
    <property type="match status" value="1"/>
</dbReference>
<dbReference type="InterPro" id="IPR050276">
    <property type="entry name" value="MshD_Acetyltransferase"/>
</dbReference>
<dbReference type="InterPro" id="IPR016181">
    <property type="entry name" value="Acyl_CoA_acyltransferase"/>
</dbReference>
<gene>
    <name evidence="2" type="ORF">GON05_35795</name>
</gene>